<reference evidence="2 3" key="1">
    <citation type="submission" date="2016-11" db="EMBL/GenBank/DDBJ databases">
        <authorList>
            <person name="Jaros S."/>
            <person name="Januszkiewicz K."/>
            <person name="Wedrychowicz H."/>
        </authorList>
    </citation>
    <scope>NUCLEOTIDE SEQUENCE [LARGE SCALE GENOMIC DNA]</scope>
    <source>
        <strain evidence="2 3">OK807</strain>
    </source>
</reference>
<evidence type="ECO:0000256" key="1">
    <source>
        <dbReference type="SAM" id="MobiDB-lite"/>
    </source>
</evidence>
<dbReference type="SUPFAM" id="SSF53697">
    <property type="entry name" value="SIS domain"/>
    <property type="match status" value="1"/>
</dbReference>
<dbReference type="Gene3D" id="3.40.50.10490">
    <property type="entry name" value="Glucose-6-phosphate isomerase like protein, domain 1"/>
    <property type="match status" value="1"/>
</dbReference>
<evidence type="ECO:0000313" key="3">
    <source>
        <dbReference type="Proteomes" id="UP000181909"/>
    </source>
</evidence>
<dbReference type="AlphaFoldDB" id="A0A1K2ELY5"/>
<organism evidence="2 3">
    <name type="scientific">Streptomyces atratus</name>
    <dbReference type="NCBI Taxonomy" id="1893"/>
    <lineage>
        <taxon>Bacteria</taxon>
        <taxon>Bacillati</taxon>
        <taxon>Actinomycetota</taxon>
        <taxon>Actinomycetes</taxon>
        <taxon>Kitasatosporales</taxon>
        <taxon>Streptomycetaceae</taxon>
        <taxon>Streptomyces</taxon>
    </lineage>
</organism>
<dbReference type="STRING" id="1893.SAMN02787144_102032"/>
<proteinExistence type="predicted"/>
<feature type="compositionally biased region" description="Basic and acidic residues" evidence="1">
    <location>
        <begin position="31"/>
        <end position="42"/>
    </location>
</feature>
<feature type="region of interest" description="Disordered" evidence="1">
    <location>
        <begin position="30"/>
        <end position="52"/>
    </location>
</feature>
<protein>
    <submittedName>
        <fullName evidence="2">Uncharacterized protein</fullName>
    </submittedName>
</protein>
<dbReference type="EMBL" id="FPJO01000020">
    <property type="protein sequence ID" value="SFY35896.1"/>
    <property type="molecule type" value="Genomic_DNA"/>
</dbReference>
<dbReference type="GO" id="GO:1901135">
    <property type="term" value="P:carbohydrate derivative metabolic process"/>
    <property type="evidence" value="ECO:0007669"/>
    <property type="project" value="InterPro"/>
</dbReference>
<accession>A0A1K2ELY5</accession>
<dbReference type="Proteomes" id="UP000181909">
    <property type="component" value="Unassembled WGS sequence"/>
</dbReference>
<dbReference type="GO" id="GO:0097367">
    <property type="term" value="F:carbohydrate derivative binding"/>
    <property type="evidence" value="ECO:0007669"/>
    <property type="project" value="InterPro"/>
</dbReference>
<gene>
    <name evidence="2" type="ORF">SAMN02787144_102032</name>
</gene>
<name>A0A1K2ELY5_STRAR</name>
<dbReference type="InterPro" id="IPR046348">
    <property type="entry name" value="SIS_dom_sf"/>
</dbReference>
<evidence type="ECO:0000313" key="2">
    <source>
        <dbReference type="EMBL" id="SFY35896.1"/>
    </source>
</evidence>
<sequence>MARVGGTLVAHATTDPMADLIRAQRLAVEPAESKGYDPDHPRNLSRSVILSP</sequence>